<protein>
    <submittedName>
        <fullName evidence="1">Uncharacterized protein</fullName>
    </submittedName>
</protein>
<name>A0A3A6TQE3_9GAMM</name>
<dbReference type="EMBL" id="QYYH01000049">
    <property type="protein sequence ID" value="RJY16367.1"/>
    <property type="molecule type" value="Genomic_DNA"/>
</dbReference>
<sequence>MLKFILHVRGHINVSAYIRRTLANAMVTHLIPITVIKFPAQSYVCVQNTSEIDEDIVITDIQNCRYYIATLRQSCVVIWTHTSSEGQGYRIPLLGYKFLNYPDKSTKCVVRQFCMAVVGYIVLQTCALY</sequence>
<gene>
    <name evidence="1" type="ORF">D5R81_09470</name>
</gene>
<evidence type="ECO:0000313" key="1">
    <source>
        <dbReference type="EMBL" id="RJY16367.1"/>
    </source>
</evidence>
<evidence type="ECO:0000313" key="2">
    <source>
        <dbReference type="Proteomes" id="UP000273022"/>
    </source>
</evidence>
<dbReference type="AlphaFoldDB" id="A0A3A6TQE3"/>
<proteinExistence type="predicted"/>
<comment type="caution">
    <text evidence="1">The sequence shown here is derived from an EMBL/GenBank/DDBJ whole genome shotgun (WGS) entry which is preliminary data.</text>
</comment>
<dbReference type="Proteomes" id="UP000273022">
    <property type="component" value="Unassembled WGS sequence"/>
</dbReference>
<reference evidence="1 2" key="1">
    <citation type="submission" date="2018-09" db="EMBL/GenBank/DDBJ databases">
        <title>Phylogeny of the Shewanellaceae, and recommendation for two new genera, Pseudoshewanella and Parashewanella.</title>
        <authorList>
            <person name="Wang G."/>
        </authorList>
    </citation>
    <scope>NUCLEOTIDE SEQUENCE [LARGE SCALE GENOMIC DNA]</scope>
    <source>
        <strain evidence="1 2">KCTC 22492</strain>
    </source>
</reference>
<accession>A0A3A6TQE3</accession>
<organism evidence="1 2">
    <name type="scientific">Parashewanella spongiae</name>
    <dbReference type="NCBI Taxonomy" id="342950"/>
    <lineage>
        <taxon>Bacteria</taxon>
        <taxon>Pseudomonadati</taxon>
        <taxon>Pseudomonadota</taxon>
        <taxon>Gammaproteobacteria</taxon>
        <taxon>Alteromonadales</taxon>
        <taxon>Shewanellaceae</taxon>
        <taxon>Parashewanella</taxon>
    </lineage>
</organism>
<keyword evidence="2" id="KW-1185">Reference proteome</keyword>